<reference evidence="9" key="1">
    <citation type="submission" date="2022-03" db="EMBL/GenBank/DDBJ databases">
        <title>Cryobacterium sp. nov. strain ZS14-85, isolated from Antarctic soil.</title>
        <authorList>
            <person name="Li J."/>
            <person name="Niu G."/>
        </authorList>
    </citation>
    <scope>NUCLEOTIDE SEQUENCE</scope>
    <source>
        <strain evidence="9">ZS14-85</strain>
    </source>
</reference>
<keyword evidence="4 7" id="KW-1133">Transmembrane helix</keyword>
<gene>
    <name evidence="9" type="ORF">MQH31_00485</name>
</gene>
<keyword evidence="5 7" id="KW-0472">Membrane</keyword>
<feature type="transmembrane region" description="Helical" evidence="7">
    <location>
        <begin position="367"/>
        <end position="386"/>
    </location>
</feature>
<feature type="transmembrane region" description="Helical" evidence="7">
    <location>
        <begin position="820"/>
        <end position="843"/>
    </location>
</feature>
<feature type="transmembrane region" description="Helical" evidence="7">
    <location>
        <begin position="497"/>
        <end position="519"/>
    </location>
</feature>
<feature type="transmembrane region" description="Helical" evidence="7">
    <location>
        <begin position="315"/>
        <end position="347"/>
    </location>
</feature>
<dbReference type="Proteomes" id="UP001165341">
    <property type="component" value="Unassembled WGS sequence"/>
</dbReference>
<evidence type="ECO:0000256" key="2">
    <source>
        <dbReference type="ARBA" id="ARBA00022475"/>
    </source>
</evidence>
<dbReference type="RefSeq" id="WP_243010537.1">
    <property type="nucleotide sequence ID" value="NZ_JALGAR010000001.1"/>
</dbReference>
<keyword evidence="10" id="KW-1185">Reference proteome</keyword>
<dbReference type="PANTHER" id="PTHR30572">
    <property type="entry name" value="MEMBRANE COMPONENT OF TRANSPORTER-RELATED"/>
    <property type="match status" value="1"/>
</dbReference>
<keyword evidence="3 7" id="KW-0812">Transmembrane</keyword>
<feature type="domain" description="ABC3 transporter permease C-terminal" evidence="8">
    <location>
        <begin position="276"/>
        <end position="392"/>
    </location>
</feature>
<name>A0AA41QRG3_9MICO</name>
<comment type="subcellular location">
    <subcellularLocation>
        <location evidence="1">Cell membrane</location>
        <topology evidence="1">Multi-pass membrane protein</topology>
    </subcellularLocation>
</comment>
<feature type="transmembrane region" description="Helical" evidence="7">
    <location>
        <begin position="273"/>
        <end position="294"/>
    </location>
</feature>
<evidence type="ECO:0000313" key="9">
    <source>
        <dbReference type="EMBL" id="MCI4656291.1"/>
    </source>
</evidence>
<dbReference type="InterPro" id="IPR050250">
    <property type="entry name" value="Macrolide_Exporter_MacB"/>
</dbReference>
<protein>
    <submittedName>
        <fullName evidence="9">FtsX-like permease family protein</fullName>
    </submittedName>
</protein>
<evidence type="ECO:0000313" key="10">
    <source>
        <dbReference type="Proteomes" id="UP001165341"/>
    </source>
</evidence>
<evidence type="ECO:0000256" key="5">
    <source>
        <dbReference type="ARBA" id="ARBA00023136"/>
    </source>
</evidence>
<dbReference type="PANTHER" id="PTHR30572:SF4">
    <property type="entry name" value="ABC TRANSPORTER PERMEASE YTRF"/>
    <property type="match status" value="1"/>
</dbReference>
<evidence type="ECO:0000256" key="6">
    <source>
        <dbReference type="ARBA" id="ARBA00038076"/>
    </source>
</evidence>
<dbReference type="GO" id="GO:0022857">
    <property type="term" value="F:transmembrane transporter activity"/>
    <property type="evidence" value="ECO:0007669"/>
    <property type="project" value="TreeGrafter"/>
</dbReference>
<comment type="caution">
    <text evidence="9">The sequence shown here is derived from an EMBL/GenBank/DDBJ whole genome shotgun (WGS) entry which is preliminary data.</text>
</comment>
<keyword evidence="2" id="KW-1003">Cell membrane</keyword>
<feature type="domain" description="ABC3 transporter permease C-terminal" evidence="8">
    <location>
        <begin position="733"/>
        <end position="849"/>
    </location>
</feature>
<evidence type="ECO:0000256" key="3">
    <source>
        <dbReference type="ARBA" id="ARBA00022692"/>
    </source>
</evidence>
<dbReference type="Pfam" id="PF02687">
    <property type="entry name" value="FtsX"/>
    <property type="match status" value="2"/>
</dbReference>
<evidence type="ECO:0000256" key="1">
    <source>
        <dbReference type="ARBA" id="ARBA00004651"/>
    </source>
</evidence>
<dbReference type="InterPro" id="IPR003838">
    <property type="entry name" value="ABC3_permease_C"/>
</dbReference>
<sequence>MRRVALRGIRAHLVRFVLSVLAVTLGVAFVTGSFSLRTMMSSTFSGIVDSSMQADAYVHGRATTPASDEGSTASTVRNQIPASLAVDLARVDGVAHAFPVYSGPIVLVGADGTAVSSTQAPSFATGFEPTEEVASVTAGRAPAGPNEIALESVTLASSGLSVGDSTTVVLAGGLRTVRVVGDVSMGVPMAGATIVFLDVPTAAAAFAPDGQVESIKVYAEPGVDESTLVDRLTPALAASATNATAPSEAATGDSMRAEQRAGIETTLGFVETFMLIFAAISLFVCAFIIANTFSMSVRQRMREFALLRAIGASPLQVFASILVQAAVVGLAGSVLGIAAGVGLVSLLRIGFEQAGMSLSGAIPLTEPTIITALLVGTLVSVVAAALPARRAALIAPVEAMRDDVGSNERSLRFRTIAGSALVTLGAGCLGIALLRAADGAQLLAFGAVGLILGMLVLAPVIARYSLGVLSWVFVVAFRPMGRLARGNVTRNPRRTANTAGALMIGMALVGGVSVLAASATASTQTIVRDGWNADFSVQSAAGAVPAGVVAPIRDLGSVASVDVLSLGPALVAHPGAADDSMYVVGMPPEAFERTLTIHVVSGSLGTLASGEVAVQKTAAAEHGWALGDPLTFTVAQGSGTVTETTTIGAIVDTRIIGTPIIMSEARFSEIVPPATAMIDTLLIESAPGASAAAVRADLVSVVKPYVVLSVLDAADFAAQLAGQVDQMLVVLYALLALSIVIAVLGIVNTLALSVIERTREIGLMRAVGLGRLQLATIITIESVLTALFGTVVGMVVGVGVASAMPTVFTGIGLTELAIPWAQLVGMLVLAAGVGVLAALWPAVRAARLPVLQAVASD</sequence>
<feature type="transmembrane region" description="Helical" evidence="7">
    <location>
        <begin position="729"/>
        <end position="754"/>
    </location>
</feature>
<feature type="transmembrane region" description="Helical" evidence="7">
    <location>
        <begin position="12"/>
        <end position="36"/>
    </location>
</feature>
<feature type="transmembrane region" description="Helical" evidence="7">
    <location>
        <begin position="416"/>
        <end position="437"/>
    </location>
</feature>
<organism evidence="9 10">
    <name type="scientific">Cryobacterium zhongshanensis</name>
    <dbReference type="NCBI Taxonomy" id="2928153"/>
    <lineage>
        <taxon>Bacteria</taxon>
        <taxon>Bacillati</taxon>
        <taxon>Actinomycetota</taxon>
        <taxon>Actinomycetes</taxon>
        <taxon>Micrococcales</taxon>
        <taxon>Microbacteriaceae</taxon>
        <taxon>Cryobacterium</taxon>
    </lineage>
</organism>
<dbReference type="GO" id="GO:0005886">
    <property type="term" value="C:plasma membrane"/>
    <property type="evidence" value="ECO:0007669"/>
    <property type="project" value="UniProtKB-SubCell"/>
</dbReference>
<dbReference type="AlphaFoldDB" id="A0AA41QRG3"/>
<feature type="transmembrane region" description="Helical" evidence="7">
    <location>
        <begin position="443"/>
        <end position="476"/>
    </location>
</feature>
<evidence type="ECO:0000256" key="7">
    <source>
        <dbReference type="SAM" id="Phobius"/>
    </source>
</evidence>
<accession>A0AA41QRG3</accession>
<feature type="transmembrane region" description="Helical" evidence="7">
    <location>
        <begin position="774"/>
        <end position="800"/>
    </location>
</feature>
<proteinExistence type="inferred from homology"/>
<comment type="similarity">
    <text evidence="6">Belongs to the ABC-4 integral membrane protein family.</text>
</comment>
<dbReference type="EMBL" id="JALGAR010000001">
    <property type="protein sequence ID" value="MCI4656291.1"/>
    <property type="molecule type" value="Genomic_DNA"/>
</dbReference>
<evidence type="ECO:0000256" key="4">
    <source>
        <dbReference type="ARBA" id="ARBA00022989"/>
    </source>
</evidence>
<evidence type="ECO:0000259" key="8">
    <source>
        <dbReference type="Pfam" id="PF02687"/>
    </source>
</evidence>